<gene>
    <name evidence="1" type="ORF">g.16138</name>
</gene>
<evidence type="ECO:0000313" key="1">
    <source>
        <dbReference type="EMBL" id="JAS85911.1"/>
    </source>
</evidence>
<accession>A0A1B6IG62</accession>
<sequence>QLIQQTLDTAASPPICSQPQPFSVPPSPNKFNQIVQKNSTSVQSHVGMNFPAHQLMQSETLYVPSSTQQNQPGLAEQLVNSLQIKSNAHRSVQLGQTATESNSNPMSPITLQMQGLQNQFNLNTPPPP</sequence>
<protein>
    <submittedName>
        <fullName evidence="1">Uncharacterized protein</fullName>
    </submittedName>
</protein>
<dbReference type="AlphaFoldDB" id="A0A1B6IG62"/>
<organism evidence="1">
    <name type="scientific">Homalodisca liturata</name>
    <dbReference type="NCBI Taxonomy" id="320908"/>
    <lineage>
        <taxon>Eukaryota</taxon>
        <taxon>Metazoa</taxon>
        <taxon>Ecdysozoa</taxon>
        <taxon>Arthropoda</taxon>
        <taxon>Hexapoda</taxon>
        <taxon>Insecta</taxon>
        <taxon>Pterygota</taxon>
        <taxon>Neoptera</taxon>
        <taxon>Paraneoptera</taxon>
        <taxon>Hemiptera</taxon>
        <taxon>Auchenorrhyncha</taxon>
        <taxon>Membracoidea</taxon>
        <taxon>Cicadellidae</taxon>
        <taxon>Cicadellinae</taxon>
        <taxon>Proconiini</taxon>
        <taxon>Homalodisca</taxon>
    </lineage>
</organism>
<name>A0A1B6IG62_9HEMI</name>
<feature type="non-terminal residue" evidence="1">
    <location>
        <position position="1"/>
    </location>
</feature>
<proteinExistence type="predicted"/>
<dbReference type="EMBL" id="GECU01021795">
    <property type="protein sequence ID" value="JAS85911.1"/>
    <property type="molecule type" value="Transcribed_RNA"/>
</dbReference>
<reference evidence="1" key="1">
    <citation type="submission" date="2015-11" db="EMBL/GenBank/DDBJ databases">
        <title>De novo transcriptome assembly of four potential Pierce s Disease insect vectors from Arizona vineyards.</title>
        <authorList>
            <person name="Tassone E.E."/>
        </authorList>
    </citation>
    <scope>NUCLEOTIDE SEQUENCE</scope>
</reference>